<organism evidence="2 3">
    <name type="scientific">Rattus norvegicus</name>
    <name type="common">Rat</name>
    <dbReference type="NCBI Taxonomy" id="10116"/>
    <lineage>
        <taxon>Eukaryota</taxon>
        <taxon>Metazoa</taxon>
        <taxon>Chordata</taxon>
        <taxon>Craniata</taxon>
        <taxon>Vertebrata</taxon>
        <taxon>Euteleostomi</taxon>
        <taxon>Mammalia</taxon>
        <taxon>Eutheria</taxon>
        <taxon>Euarchontoglires</taxon>
        <taxon>Glires</taxon>
        <taxon>Rodentia</taxon>
        <taxon>Myomorpha</taxon>
        <taxon>Muroidea</taxon>
        <taxon>Muridae</taxon>
        <taxon>Murinae</taxon>
        <taxon>Rattus</taxon>
    </lineage>
</organism>
<feature type="chain" id="PRO_5039953747" evidence="1">
    <location>
        <begin position="21"/>
        <end position="37"/>
    </location>
</feature>
<keyword evidence="1" id="KW-0732">Signal</keyword>
<reference evidence="3" key="1">
    <citation type="submission" date="2005-09" db="EMBL/GenBank/DDBJ databases">
        <authorList>
            <person name="Mural R.J."/>
            <person name="Li P.W."/>
            <person name="Adams M.D."/>
            <person name="Amanatides P.G."/>
            <person name="Baden-Tillson H."/>
            <person name="Barnstead M."/>
            <person name="Chin S.H."/>
            <person name="Dew I."/>
            <person name="Evans C.A."/>
            <person name="Ferriera S."/>
            <person name="Flanigan M."/>
            <person name="Fosler C."/>
            <person name="Glodek A."/>
            <person name="Gu Z."/>
            <person name="Holt R.A."/>
            <person name="Jennings D."/>
            <person name="Kraft C.L."/>
            <person name="Lu F."/>
            <person name="Nguyen T."/>
            <person name="Nusskern D.R."/>
            <person name="Pfannkoch C.M."/>
            <person name="Sitter C."/>
            <person name="Sutton G.G."/>
            <person name="Venter J.C."/>
            <person name="Wang Z."/>
            <person name="Woodage T."/>
            <person name="Zheng X.H."/>
            <person name="Zhong F."/>
        </authorList>
    </citation>
    <scope>NUCLEOTIDE SEQUENCE [LARGE SCALE GENOMIC DNA]</scope>
    <source>
        <strain>BN</strain>
        <strain evidence="3">Sprague-Dawley</strain>
    </source>
</reference>
<dbReference type="Proteomes" id="UP000234681">
    <property type="component" value="Chromosome 17"/>
</dbReference>
<sequence length="37" mass="4152">MHSALSSFLWWLYGLGKSSCLNNMQFTAKASCKAQLQ</sequence>
<evidence type="ECO:0000313" key="3">
    <source>
        <dbReference type="Proteomes" id="UP000234681"/>
    </source>
</evidence>
<accession>A6KAI6</accession>
<proteinExistence type="predicted"/>
<dbReference type="EMBL" id="CH474032">
    <property type="protein sequence ID" value="EDL93894.1"/>
    <property type="molecule type" value="Genomic_DNA"/>
</dbReference>
<dbReference type="AlphaFoldDB" id="A6KAI6"/>
<protein>
    <submittedName>
        <fullName evidence="2">RCG24295</fullName>
    </submittedName>
</protein>
<evidence type="ECO:0000313" key="2">
    <source>
        <dbReference type="EMBL" id="EDL93894.1"/>
    </source>
</evidence>
<feature type="signal peptide" evidence="1">
    <location>
        <begin position="1"/>
        <end position="20"/>
    </location>
</feature>
<evidence type="ECO:0000256" key="1">
    <source>
        <dbReference type="SAM" id="SignalP"/>
    </source>
</evidence>
<name>A6KAI6_RAT</name>
<gene>
    <name evidence="2" type="ORF">rCG_24295</name>
</gene>